<dbReference type="AlphaFoldDB" id="A0AAN9XIV5"/>
<protein>
    <submittedName>
        <fullName evidence="1">Uncharacterized protein</fullName>
    </submittedName>
</protein>
<proteinExistence type="predicted"/>
<organism evidence="1 2">
    <name type="scientific">Psophocarpus tetragonolobus</name>
    <name type="common">Winged bean</name>
    <name type="synonym">Dolichos tetragonolobus</name>
    <dbReference type="NCBI Taxonomy" id="3891"/>
    <lineage>
        <taxon>Eukaryota</taxon>
        <taxon>Viridiplantae</taxon>
        <taxon>Streptophyta</taxon>
        <taxon>Embryophyta</taxon>
        <taxon>Tracheophyta</taxon>
        <taxon>Spermatophyta</taxon>
        <taxon>Magnoliopsida</taxon>
        <taxon>eudicotyledons</taxon>
        <taxon>Gunneridae</taxon>
        <taxon>Pentapetalae</taxon>
        <taxon>rosids</taxon>
        <taxon>fabids</taxon>
        <taxon>Fabales</taxon>
        <taxon>Fabaceae</taxon>
        <taxon>Papilionoideae</taxon>
        <taxon>50 kb inversion clade</taxon>
        <taxon>NPAAA clade</taxon>
        <taxon>indigoferoid/millettioid clade</taxon>
        <taxon>Phaseoleae</taxon>
        <taxon>Psophocarpus</taxon>
    </lineage>
</organism>
<accession>A0AAN9XIV5</accession>
<dbReference type="EMBL" id="JAYMYS010000004">
    <property type="protein sequence ID" value="KAK7394542.1"/>
    <property type="molecule type" value="Genomic_DNA"/>
</dbReference>
<comment type="caution">
    <text evidence="1">The sequence shown here is derived from an EMBL/GenBank/DDBJ whole genome shotgun (WGS) entry which is preliminary data.</text>
</comment>
<dbReference type="Proteomes" id="UP001386955">
    <property type="component" value="Unassembled WGS sequence"/>
</dbReference>
<reference evidence="1 2" key="1">
    <citation type="submission" date="2024-01" db="EMBL/GenBank/DDBJ databases">
        <title>The genomes of 5 underutilized Papilionoideae crops provide insights into root nodulation and disease resistanc.</title>
        <authorList>
            <person name="Jiang F."/>
        </authorList>
    </citation>
    <scope>NUCLEOTIDE SEQUENCE [LARGE SCALE GENOMIC DNA]</scope>
    <source>
        <strain evidence="1">DUOXIRENSHENG_FW03</strain>
        <tissue evidence="1">Leaves</tissue>
    </source>
</reference>
<keyword evidence="2" id="KW-1185">Reference proteome</keyword>
<evidence type="ECO:0000313" key="1">
    <source>
        <dbReference type="EMBL" id="KAK7394542.1"/>
    </source>
</evidence>
<name>A0AAN9XIV5_PSOTE</name>
<sequence length="90" mass="10587">MGMQRRRSCKLWVWVAGTRAYKWLPDGCLVSTLKFLHHYYAWPRSRDKDKWVLLVRQSNITLLTPYISYFKGLSGISSNLIDPLKNNTII</sequence>
<evidence type="ECO:0000313" key="2">
    <source>
        <dbReference type="Proteomes" id="UP001386955"/>
    </source>
</evidence>
<gene>
    <name evidence="1" type="ORF">VNO78_15073</name>
</gene>